<comment type="caution">
    <text evidence="3">The sequence shown here is derived from an EMBL/GenBank/DDBJ whole genome shotgun (WGS) entry which is preliminary data.</text>
</comment>
<keyword evidence="1" id="KW-1133">Transmembrane helix</keyword>
<accession>A0AA39GZR3</accession>
<keyword evidence="4" id="KW-1185">Reference proteome</keyword>
<feature type="signal peptide" evidence="2">
    <location>
        <begin position="1"/>
        <end position="17"/>
    </location>
</feature>
<feature type="transmembrane region" description="Helical" evidence="1">
    <location>
        <begin position="127"/>
        <end position="154"/>
    </location>
</feature>
<gene>
    <name evidence="3" type="ORF">QR680_001761</name>
</gene>
<keyword evidence="2" id="KW-0732">Signal</keyword>
<reference evidence="3" key="1">
    <citation type="submission" date="2023-06" db="EMBL/GenBank/DDBJ databases">
        <title>Genomic analysis of the entomopathogenic nematode Steinernema hermaphroditum.</title>
        <authorList>
            <person name="Schwarz E.M."/>
            <person name="Heppert J.K."/>
            <person name="Baniya A."/>
            <person name="Schwartz H.T."/>
            <person name="Tan C.-H."/>
            <person name="Antoshechkin I."/>
            <person name="Sternberg P.W."/>
            <person name="Goodrich-Blair H."/>
            <person name="Dillman A.R."/>
        </authorList>
    </citation>
    <scope>NUCLEOTIDE SEQUENCE</scope>
    <source>
        <strain evidence="3">PS9179</strain>
        <tissue evidence="3">Whole animal</tissue>
    </source>
</reference>
<name>A0AA39GZR3_9BILA</name>
<evidence type="ECO:0000256" key="1">
    <source>
        <dbReference type="SAM" id="Phobius"/>
    </source>
</evidence>
<evidence type="ECO:0000256" key="2">
    <source>
        <dbReference type="SAM" id="SignalP"/>
    </source>
</evidence>
<evidence type="ECO:0000313" key="3">
    <source>
        <dbReference type="EMBL" id="KAK0396550.1"/>
    </source>
</evidence>
<sequence length="199" mass="22371">MCLVVWIFVLRKLINHPANCPNLCYLYFYGLAIEHIMTNRWNELPPSAQEQELQLAMTTTTTPATIASAIRQNIGELIRQEIEEPDQILCYYRNVANGNPIPYTCSLGCCPNGCCAAEEIARSSGSFGWAITLFIVFVAAVVVVLITLLLLYLLNRHNDRKHRDQMADTANSSTDSQISAPSYYAQDTYFPYGSNVKTY</sequence>
<protein>
    <recommendedName>
        <fullName evidence="5">CX domain-containing protein</fullName>
    </recommendedName>
</protein>
<feature type="chain" id="PRO_5041215612" description="CX domain-containing protein" evidence="2">
    <location>
        <begin position="18"/>
        <end position="199"/>
    </location>
</feature>
<dbReference type="Proteomes" id="UP001175271">
    <property type="component" value="Unassembled WGS sequence"/>
</dbReference>
<evidence type="ECO:0000313" key="4">
    <source>
        <dbReference type="Proteomes" id="UP001175271"/>
    </source>
</evidence>
<organism evidence="3 4">
    <name type="scientific">Steinernema hermaphroditum</name>
    <dbReference type="NCBI Taxonomy" id="289476"/>
    <lineage>
        <taxon>Eukaryota</taxon>
        <taxon>Metazoa</taxon>
        <taxon>Ecdysozoa</taxon>
        <taxon>Nematoda</taxon>
        <taxon>Chromadorea</taxon>
        <taxon>Rhabditida</taxon>
        <taxon>Tylenchina</taxon>
        <taxon>Panagrolaimomorpha</taxon>
        <taxon>Strongyloidoidea</taxon>
        <taxon>Steinernematidae</taxon>
        <taxon>Steinernema</taxon>
    </lineage>
</organism>
<proteinExistence type="predicted"/>
<dbReference type="AlphaFoldDB" id="A0AA39GZR3"/>
<evidence type="ECO:0008006" key="5">
    <source>
        <dbReference type="Google" id="ProtNLM"/>
    </source>
</evidence>
<keyword evidence="1" id="KW-0472">Membrane</keyword>
<keyword evidence="1" id="KW-0812">Transmembrane</keyword>
<dbReference type="EMBL" id="JAUCMV010000005">
    <property type="protein sequence ID" value="KAK0396550.1"/>
    <property type="molecule type" value="Genomic_DNA"/>
</dbReference>